<keyword evidence="4" id="KW-0812">Transmembrane</keyword>
<dbReference type="InterPro" id="IPR036138">
    <property type="entry name" value="PBP_dimer_sf"/>
</dbReference>
<organism evidence="7 8">
    <name type="scientific">Fontibacillus phaseoli</name>
    <dbReference type="NCBI Taxonomy" id="1416533"/>
    <lineage>
        <taxon>Bacteria</taxon>
        <taxon>Bacillati</taxon>
        <taxon>Bacillota</taxon>
        <taxon>Bacilli</taxon>
        <taxon>Bacillales</taxon>
        <taxon>Paenibacillaceae</taxon>
        <taxon>Fontibacillus</taxon>
    </lineage>
</organism>
<keyword evidence="7" id="KW-0131">Cell cycle</keyword>
<dbReference type="OrthoDB" id="2985542at2"/>
<dbReference type="EMBL" id="QPJW01000001">
    <property type="protein sequence ID" value="RCX22482.1"/>
    <property type="molecule type" value="Genomic_DNA"/>
</dbReference>
<dbReference type="Pfam" id="PF03717">
    <property type="entry name" value="PBP_dimer"/>
    <property type="match status" value="1"/>
</dbReference>
<dbReference type="InterPro" id="IPR012338">
    <property type="entry name" value="Beta-lactam/transpept-like"/>
</dbReference>
<evidence type="ECO:0000313" key="7">
    <source>
        <dbReference type="EMBL" id="RCX22482.1"/>
    </source>
</evidence>
<keyword evidence="4" id="KW-1133">Transmembrane helix</keyword>
<evidence type="ECO:0000256" key="4">
    <source>
        <dbReference type="SAM" id="Phobius"/>
    </source>
</evidence>
<dbReference type="GO" id="GO:0051301">
    <property type="term" value="P:cell division"/>
    <property type="evidence" value="ECO:0007669"/>
    <property type="project" value="UniProtKB-KW"/>
</dbReference>
<keyword evidence="7" id="KW-0132">Cell division</keyword>
<dbReference type="SUPFAM" id="SSF56601">
    <property type="entry name" value="beta-lactamase/transpeptidase-like"/>
    <property type="match status" value="1"/>
</dbReference>
<dbReference type="InterPro" id="IPR050515">
    <property type="entry name" value="Beta-lactam/transpept"/>
</dbReference>
<gene>
    <name evidence="7" type="ORF">DFP94_10162</name>
</gene>
<evidence type="ECO:0000313" key="8">
    <source>
        <dbReference type="Proteomes" id="UP000253090"/>
    </source>
</evidence>
<dbReference type="GO" id="GO:0071555">
    <property type="term" value="P:cell wall organization"/>
    <property type="evidence" value="ECO:0007669"/>
    <property type="project" value="TreeGrafter"/>
</dbReference>
<evidence type="ECO:0000256" key="2">
    <source>
        <dbReference type="ARBA" id="ARBA00007171"/>
    </source>
</evidence>
<dbReference type="AlphaFoldDB" id="A0A369BLL0"/>
<dbReference type="InterPro" id="IPR005311">
    <property type="entry name" value="PBP_dimer"/>
</dbReference>
<dbReference type="Pfam" id="PF00905">
    <property type="entry name" value="Transpeptidase"/>
    <property type="match status" value="1"/>
</dbReference>
<feature type="domain" description="Penicillin-binding protein dimerisation" evidence="6">
    <location>
        <begin position="173"/>
        <end position="237"/>
    </location>
</feature>
<keyword evidence="3 4" id="KW-0472">Membrane</keyword>
<dbReference type="RefSeq" id="WP_114494470.1">
    <property type="nucleotide sequence ID" value="NZ_QPJW01000001.1"/>
</dbReference>
<feature type="transmembrane region" description="Helical" evidence="4">
    <location>
        <begin position="9"/>
        <end position="32"/>
    </location>
</feature>
<comment type="caution">
    <text evidence="7">The sequence shown here is derived from an EMBL/GenBank/DDBJ whole genome shotgun (WGS) entry which is preliminary data.</text>
</comment>
<protein>
    <submittedName>
        <fullName evidence="7">Cell division protein FtsI/penicillin-binding protein 2</fullName>
    </submittedName>
</protein>
<evidence type="ECO:0000259" key="6">
    <source>
        <dbReference type="Pfam" id="PF03717"/>
    </source>
</evidence>
<evidence type="ECO:0000256" key="1">
    <source>
        <dbReference type="ARBA" id="ARBA00004370"/>
    </source>
</evidence>
<dbReference type="PANTHER" id="PTHR30627">
    <property type="entry name" value="PEPTIDOGLYCAN D,D-TRANSPEPTIDASE"/>
    <property type="match status" value="1"/>
</dbReference>
<reference evidence="7 8" key="1">
    <citation type="submission" date="2018-07" db="EMBL/GenBank/DDBJ databases">
        <title>Genomic Encyclopedia of Type Strains, Phase III (KMG-III): the genomes of soil and plant-associated and newly described type strains.</title>
        <authorList>
            <person name="Whitman W."/>
        </authorList>
    </citation>
    <scope>NUCLEOTIDE SEQUENCE [LARGE SCALE GENOMIC DNA]</scope>
    <source>
        <strain evidence="7 8">CECT 8333</strain>
    </source>
</reference>
<comment type="subcellular location">
    <subcellularLocation>
        <location evidence="1">Membrane</location>
    </subcellularLocation>
</comment>
<dbReference type="InterPro" id="IPR001460">
    <property type="entry name" value="PCN-bd_Tpept"/>
</dbReference>
<proteinExistence type="inferred from homology"/>
<dbReference type="Gene3D" id="3.90.1310.10">
    <property type="entry name" value="Penicillin-binding protein 2a (Domain 2)"/>
    <property type="match status" value="1"/>
</dbReference>
<dbReference type="GO" id="GO:0071972">
    <property type="term" value="F:peptidoglycan L,D-transpeptidase activity"/>
    <property type="evidence" value="ECO:0007669"/>
    <property type="project" value="TreeGrafter"/>
</dbReference>
<accession>A0A369BLL0</accession>
<sequence length="607" mass="66793">MSLLHKKRIFYILIAFIIVIAVFVARIAWIQWASAYLPLTASGKTMNEMAVRQREEGIMLDSGRGHFVDRNGMSLTGFTTWRPTLFPVSELPDESQIKGLANRLGISPAELKLLWSGLLRPQKWRQPKEKALPAASPVLGYGELNTQDNALYWDHRGGAWPPVNGFEVLPFMERYPAGMRGNQWLGYVAQRPEVIRKIGKTYPFPLTMQVGASGLERTMDRFLRGSGGTRVYYSVDGKKRPFPQIGTRVEGQSNPYYPVQIATTVDNGIQQQLEKIVDRLNVQEGAVVVLDARQGDVISMVSRPFYDPVHVDLSSGDWSNRAVKAVAPGSVFKTVIAAAALEGHVTFPGEVFHCSGHYGKYGLSCWKEGGHGDITLKEGFANSCNVVFATLGERLSADVIERTAYSLGLNRKIGWSQRAFMGGEDLSQIDQEEKGAVFSPDVNMDGGVLAQTSLGQRDVLVTPLQAANLVVTLLHDGEVAFPRLVTQIRFRDGSVMANFPVHTTGRTRQRISAHTAGLLLDWMRQVVEDGTGSALKQAKWPLAGKSGTAQIKKGGKKLNHQWFIGYGPVGNPKYAVAVLVQNRPEGSPNQATALFRQTLDMLAEQGS</sequence>
<dbReference type="GO" id="GO:0008658">
    <property type="term" value="F:penicillin binding"/>
    <property type="evidence" value="ECO:0007669"/>
    <property type="project" value="InterPro"/>
</dbReference>
<dbReference type="Gene3D" id="3.40.710.10">
    <property type="entry name" value="DD-peptidase/beta-lactamase superfamily"/>
    <property type="match status" value="1"/>
</dbReference>
<dbReference type="PANTHER" id="PTHR30627:SF24">
    <property type="entry name" value="PENICILLIN-BINDING PROTEIN 4B"/>
    <property type="match status" value="1"/>
</dbReference>
<dbReference type="SUPFAM" id="SSF56519">
    <property type="entry name" value="Penicillin binding protein dimerisation domain"/>
    <property type="match status" value="1"/>
</dbReference>
<comment type="similarity">
    <text evidence="2">Belongs to the transpeptidase family.</text>
</comment>
<evidence type="ECO:0000256" key="3">
    <source>
        <dbReference type="ARBA" id="ARBA00023136"/>
    </source>
</evidence>
<dbReference type="Proteomes" id="UP000253090">
    <property type="component" value="Unassembled WGS sequence"/>
</dbReference>
<dbReference type="GO" id="GO:0005886">
    <property type="term" value="C:plasma membrane"/>
    <property type="evidence" value="ECO:0007669"/>
    <property type="project" value="TreeGrafter"/>
</dbReference>
<feature type="domain" description="Penicillin-binding protein transpeptidase" evidence="5">
    <location>
        <begin position="285"/>
        <end position="599"/>
    </location>
</feature>
<name>A0A369BLL0_9BACL</name>
<evidence type="ECO:0000259" key="5">
    <source>
        <dbReference type="Pfam" id="PF00905"/>
    </source>
</evidence>
<keyword evidence="8" id="KW-1185">Reference proteome</keyword>